<proteinExistence type="predicted"/>
<feature type="transmembrane region" description="Helical" evidence="1">
    <location>
        <begin position="12"/>
        <end position="31"/>
    </location>
</feature>
<dbReference type="Proteomes" id="UP000253426">
    <property type="component" value="Unassembled WGS sequence"/>
</dbReference>
<evidence type="ECO:0000256" key="1">
    <source>
        <dbReference type="SAM" id="Phobius"/>
    </source>
</evidence>
<organism evidence="2 3">
    <name type="scientific">Roseimicrobium gellanilyticum</name>
    <dbReference type="NCBI Taxonomy" id="748857"/>
    <lineage>
        <taxon>Bacteria</taxon>
        <taxon>Pseudomonadati</taxon>
        <taxon>Verrucomicrobiota</taxon>
        <taxon>Verrucomicrobiia</taxon>
        <taxon>Verrucomicrobiales</taxon>
        <taxon>Verrucomicrobiaceae</taxon>
        <taxon>Roseimicrobium</taxon>
    </lineage>
</organism>
<dbReference type="OrthoDB" id="183217at2"/>
<evidence type="ECO:0000313" key="3">
    <source>
        <dbReference type="Proteomes" id="UP000253426"/>
    </source>
</evidence>
<keyword evidence="1" id="KW-0472">Membrane</keyword>
<protein>
    <submittedName>
        <fullName evidence="2">Uncharacterized protein</fullName>
    </submittedName>
</protein>
<sequence length="321" mass="35923">MAEWKFHKKRAFGLLVALSTVVVGVIGYLYFKKPVDVVALDKAIAKADRLVILGDPFQGRQMLYESTDREEIELLGRALKVEQPEMSFACACAGTESMNFYRAEKLLARVSNHHGVFIRCTLWSSDAALTNPELMVRWFEERGMFGPRREVNENARSDEERSKNWVRWLAAVPKGLENIWDRDQDIVGRAKTLAPLQAALEQTFPSAQERVLALCAWYGSGAGPWSGYPGYETIGEELLLTYSTGELVEAMQSAGMATPAHWEGAARLLGGWTFSKERPGDLALVPANLKKAMWDHVKDTKDQDKLGRAQLAFLPKDASKK</sequence>
<accession>A0A366HS74</accession>
<keyword evidence="1" id="KW-0812">Transmembrane</keyword>
<dbReference type="AlphaFoldDB" id="A0A366HS74"/>
<dbReference type="RefSeq" id="WP_113957507.1">
    <property type="nucleotide sequence ID" value="NZ_QNRR01000002.1"/>
</dbReference>
<gene>
    <name evidence="2" type="ORF">DES53_102332</name>
</gene>
<name>A0A366HS74_9BACT</name>
<dbReference type="EMBL" id="QNRR01000002">
    <property type="protein sequence ID" value="RBP45948.1"/>
    <property type="molecule type" value="Genomic_DNA"/>
</dbReference>
<evidence type="ECO:0000313" key="2">
    <source>
        <dbReference type="EMBL" id="RBP45948.1"/>
    </source>
</evidence>
<reference evidence="2 3" key="1">
    <citation type="submission" date="2018-06" db="EMBL/GenBank/DDBJ databases">
        <title>Genomic Encyclopedia of Type Strains, Phase IV (KMG-IV): sequencing the most valuable type-strain genomes for metagenomic binning, comparative biology and taxonomic classification.</title>
        <authorList>
            <person name="Goeker M."/>
        </authorList>
    </citation>
    <scope>NUCLEOTIDE SEQUENCE [LARGE SCALE GENOMIC DNA]</scope>
    <source>
        <strain evidence="2 3">DSM 25532</strain>
    </source>
</reference>
<keyword evidence="1" id="KW-1133">Transmembrane helix</keyword>
<comment type="caution">
    <text evidence="2">The sequence shown here is derived from an EMBL/GenBank/DDBJ whole genome shotgun (WGS) entry which is preliminary data.</text>
</comment>
<keyword evidence="3" id="KW-1185">Reference proteome</keyword>